<name>A0A4R7KTI9_9CLOT</name>
<dbReference type="AlphaFoldDB" id="A0A4R7KTI9"/>
<evidence type="ECO:0000259" key="3">
    <source>
        <dbReference type="PROSITE" id="PS50966"/>
    </source>
</evidence>
<dbReference type="GO" id="GO:0005524">
    <property type="term" value="F:ATP binding"/>
    <property type="evidence" value="ECO:0007669"/>
    <property type="project" value="InterPro"/>
</dbReference>
<dbReference type="EMBL" id="SOAZ01000003">
    <property type="protein sequence ID" value="TDT62753.1"/>
    <property type="molecule type" value="Genomic_DNA"/>
</dbReference>
<evidence type="ECO:0000259" key="5">
    <source>
        <dbReference type="PROSITE" id="PS51194"/>
    </source>
</evidence>
<keyword evidence="2" id="KW-0479">Metal-binding</keyword>
<dbReference type="OrthoDB" id="9760715at2"/>
<keyword evidence="2" id="KW-0862">Zinc</keyword>
<dbReference type="InterPro" id="IPR013663">
    <property type="entry name" value="Helicase_SWF/SNF/SWI_bac"/>
</dbReference>
<organism evidence="6 7">
    <name type="scientific">Fonticella tunisiensis</name>
    <dbReference type="NCBI Taxonomy" id="1096341"/>
    <lineage>
        <taxon>Bacteria</taxon>
        <taxon>Bacillati</taxon>
        <taxon>Bacillota</taxon>
        <taxon>Clostridia</taxon>
        <taxon>Eubacteriales</taxon>
        <taxon>Clostridiaceae</taxon>
        <taxon>Fonticella</taxon>
    </lineage>
</organism>
<dbReference type="GO" id="GO:0008270">
    <property type="term" value="F:zinc ion binding"/>
    <property type="evidence" value="ECO:0007669"/>
    <property type="project" value="UniProtKB-KW"/>
</dbReference>
<dbReference type="CDD" id="cd18012">
    <property type="entry name" value="DEXQc_arch_SWI2_SNF2"/>
    <property type="match status" value="1"/>
</dbReference>
<dbReference type="InterPro" id="IPR014001">
    <property type="entry name" value="Helicase_ATP-bd"/>
</dbReference>
<dbReference type="Proteomes" id="UP000295325">
    <property type="component" value="Unassembled WGS sequence"/>
</dbReference>
<dbReference type="SMART" id="SM00490">
    <property type="entry name" value="HELICc"/>
    <property type="match status" value="1"/>
</dbReference>
<dbReference type="Gene3D" id="3.40.50.10810">
    <property type="entry name" value="Tandem AAA-ATPase domain"/>
    <property type="match status" value="1"/>
</dbReference>
<keyword evidence="2" id="KW-0863">Zinc-finger</keyword>
<dbReference type="CDD" id="cd18793">
    <property type="entry name" value="SF2_C_SNF"/>
    <property type="match status" value="1"/>
</dbReference>
<dbReference type="GO" id="GO:0016787">
    <property type="term" value="F:hydrolase activity"/>
    <property type="evidence" value="ECO:0007669"/>
    <property type="project" value="UniProtKB-KW"/>
</dbReference>
<dbReference type="InterPro" id="IPR000330">
    <property type="entry name" value="SNF2_N"/>
</dbReference>
<dbReference type="InterPro" id="IPR027417">
    <property type="entry name" value="P-loop_NTPase"/>
</dbReference>
<evidence type="ECO:0000313" key="6">
    <source>
        <dbReference type="EMBL" id="TDT62753.1"/>
    </source>
</evidence>
<evidence type="ECO:0000259" key="4">
    <source>
        <dbReference type="PROSITE" id="PS51192"/>
    </source>
</evidence>
<dbReference type="PROSITE" id="PS50966">
    <property type="entry name" value="ZF_SWIM"/>
    <property type="match status" value="1"/>
</dbReference>
<dbReference type="GO" id="GO:0004386">
    <property type="term" value="F:helicase activity"/>
    <property type="evidence" value="ECO:0007669"/>
    <property type="project" value="UniProtKB-KW"/>
</dbReference>
<accession>A0A4R7KTI9</accession>
<feature type="domain" description="Helicase ATP-binding" evidence="4">
    <location>
        <begin position="635"/>
        <end position="795"/>
    </location>
</feature>
<dbReference type="InterPro" id="IPR007527">
    <property type="entry name" value="Znf_SWIM"/>
</dbReference>
<evidence type="ECO:0000256" key="2">
    <source>
        <dbReference type="PROSITE-ProRule" id="PRU00325"/>
    </source>
</evidence>
<dbReference type="PROSITE" id="PS51192">
    <property type="entry name" value="HELICASE_ATP_BIND_1"/>
    <property type="match status" value="1"/>
</dbReference>
<dbReference type="Pfam" id="PF00271">
    <property type="entry name" value="Helicase_C"/>
    <property type="match status" value="1"/>
</dbReference>
<dbReference type="InterPro" id="IPR049730">
    <property type="entry name" value="SNF2/RAD54-like_C"/>
</dbReference>
<dbReference type="FunFam" id="3.40.50.300:FF:000533">
    <property type="entry name" value="Helicase, Snf2 family"/>
    <property type="match status" value="1"/>
</dbReference>
<keyword evidence="6" id="KW-0547">Nucleotide-binding</keyword>
<feature type="domain" description="SWIM-type" evidence="3">
    <location>
        <begin position="53"/>
        <end position="94"/>
    </location>
</feature>
<keyword evidence="1" id="KW-0378">Hydrolase</keyword>
<dbReference type="PANTHER" id="PTHR10799">
    <property type="entry name" value="SNF2/RAD54 HELICASE FAMILY"/>
    <property type="match status" value="1"/>
</dbReference>
<keyword evidence="6" id="KW-0347">Helicase</keyword>
<dbReference type="SUPFAM" id="SSF52540">
    <property type="entry name" value="P-loop containing nucleoside triphosphate hydrolases"/>
    <property type="match status" value="2"/>
</dbReference>
<gene>
    <name evidence="6" type="ORF">EDD71_10326</name>
</gene>
<keyword evidence="6" id="KW-0067">ATP-binding</keyword>
<sequence length="1083" mass="125352">MFNITKSKIKKLCTNSNTFFKGYEYYLEGRVKIVDIDIRDGLISAVVSGGQEYEVILELSYNDDEVEYAQCECPAYAEYPGYCKHIAAVLFQLMEMEDIPYQRKNQIKVDDSRNQLADEIIDFFDYNLNRAHNERLEMELTLELLSEGYNEREITPALSMKLGTQKLYSVKSIKGLLKAMENYETIEFGKNFTFNPERHSFKDEDEAIIEFLEELYEMDKMMAGDYGFGYIGKRLFKGKYVLLPDRTAERFLRLVENRPLKVIAFGDKYDNVKIIKEDLPVKFSLKKDNSDLLLNADIPAGIIPLTVDGKYMFLNGVIYNISKSQRKNLAPFYSMLARYGSSNIRFSEDQREKFVSLIMPNIKRAGEFSIDKSAEGMFYEKPLEARVYIDKAGKRVTVSVNFIYGEYNIDPFYGKNELNSSRIVVRDREGEKRIMDLLEDSGFKVGRDTLYIEDDERIYDFITHYVPILQEMCEVYYSDEFKKIKIYDSSYYRSSIRLNEETDLLEFSFSIEGIDRKSLPDIFNSLKQKKKFYHLEDGSFIPLDSEGLGKVSDMMESLGLKESDLEKEIIDLPKFKAMYMDEKLREFESGYIERNIAFKRLVESIKEPRDTDFKVPDSLKNIMRSYQITGFKWLKTLASYGLGGILADDMGLGKTLQTIAFIQSEVESVKLPSLVVCPTSLVYNWESEIQKFAPSLKALVISGGKRQREEQIKEIPGVDVVITSYPLIRRDIEHYRKMEFGYCILDEAQHIKNPNSINAKSVKEIRAKGYFALTGTPIENNLTELWSIFDFLMPGYLLSHQKFLERFERPIASGDKNALEDLNKHVKPFILRRLKKDVLKELPPKIESLLSAELTEGQKKIYLAYLEQIKGQIENKIREDGLEKSYIQILAGLTRLRQICCHPSLFIENYNEGSGKMDMLMELLEELREGGHRVLLFSQFTGALKLIKEQLEREKISYFYLDGSTKAEDREEMVRAFNQGFRDVFLISLKAGGTGLNLTGADTVIHFDPWWNPAVEEQASDRAYRIGQKNSVQVMKLITKGTIEEKIYNLQQKKKELINSVLQSGENFISKMTEEEIKELFAI</sequence>
<proteinExistence type="predicted"/>
<comment type="caution">
    <text evidence="6">The sequence shown here is derived from an EMBL/GenBank/DDBJ whole genome shotgun (WGS) entry which is preliminary data.</text>
</comment>
<dbReference type="SMART" id="SM00487">
    <property type="entry name" value="DEXDc"/>
    <property type="match status" value="1"/>
</dbReference>
<keyword evidence="7" id="KW-1185">Reference proteome</keyword>
<feature type="domain" description="Helicase C-terminal" evidence="5">
    <location>
        <begin position="919"/>
        <end position="1076"/>
    </location>
</feature>
<reference evidence="6 7" key="1">
    <citation type="submission" date="2019-03" db="EMBL/GenBank/DDBJ databases">
        <title>Genomic Encyclopedia of Type Strains, Phase IV (KMG-IV): sequencing the most valuable type-strain genomes for metagenomic binning, comparative biology and taxonomic classification.</title>
        <authorList>
            <person name="Goeker M."/>
        </authorList>
    </citation>
    <scope>NUCLEOTIDE SEQUENCE [LARGE SCALE GENOMIC DNA]</scope>
    <source>
        <strain evidence="6 7">DSM 24455</strain>
    </source>
</reference>
<evidence type="ECO:0000256" key="1">
    <source>
        <dbReference type="ARBA" id="ARBA00022801"/>
    </source>
</evidence>
<dbReference type="Gene3D" id="3.40.50.300">
    <property type="entry name" value="P-loop containing nucleotide triphosphate hydrolases"/>
    <property type="match status" value="1"/>
</dbReference>
<evidence type="ECO:0000313" key="7">
    <source>
        <dbReference type="Proteomes" id="UP000295325"/>
    </source>
</evidence>
<protein>
    <submittedName>
        <fullName evidence="6">SNF2 family DNA or RNA helicase</fullName>
    </submittedName>
</protein>
<dbReference type="FunFam" id="3.40.50.10810:FF:000054">
    <property type="entry name" value="Helicase, Snf2 family"/>
    <property type="match status" value="1"/>
</dbReference>
<dbReference type="Pfam" id="PF08455">
    <property type="entry name" value="SNF2_assoc"/>
    <property type="match status" value="1"/>
</dbReference>
<dbReference type="Pfam" id="PF04434">
    <property type="entry name" value="SWIM"/>
    <property type="match status" value="1"/>
</dbReference>
<dbReference type="Pfam" id="PF00176">
    <property type="entry name" value="SNF2-rel_dom"/>
    <property type="match status" value="1"/>
</dbReference>
<dbReference type="InterPro" id="IPR001650">
    <property type="entry name" value="Helicase_C-like"/>
</dbReference>
<dbReference type="InterPro" id="IPR038718">
    <property type="entry name" value="SNF2-like_sf"/>
</dbReference>
<dbReference type="PROSITE" id="PS51194">
    <property type="entry name" value="HELICASE_CTER"/>
    <property type="match status" value="1"/>
</dbReference>